<comment type="similarity">
    <text evidence="1 2">Belongs to the RNase T2 family.</text>
</comment>
<dbReference type="SUPFAM" id="SSF55895">
    <property type="entry name" value="Ribonuclease Rh-like"/>
    <property type="match status" value="1"/>
</dbReference>
<evidence type="ECO:0000313" key="5">
    <source>
        <dbReference type="Proteomes" id="UP001626550"/>
    </source>
</evidence>
<evidence type="ECO:0000256" key="1">
    <source>
        <dbReference type="ARBA" id="ARBA00007469"/>
    </source>
</evidence>
<name>A0ABD2QC64_9PLAT</name>
<dbReference type="InterPro" id="IPR001568">
    <property type="entry name" value="RNase_T2-like"/>
</dbReference>
<dbReference type="PROSITE" id="PS00530">
    <property type="entry name" value="RNASE_T2_1"/>
    <property type="match status" value="1"/>
</dbReference>
<sequence>MQFRLILISTLVALSMADPDWDYMVFSQEWPPTFCMDKQCKIAKKDFNIHGLWPSKYSHEQVSDCQGAPPFDAQNLIPIRSKLDLEWSDLFGKSDPTQFWEHEWDKHGTCAIEDDKIKTELNYFGVGLAIKQQVDTLNHLAKIQVTPSSNSYEVSPNFEMQSSL</sequence>
<evidence type="ECO:0000313" key="4">
    <source>
        <dbReference type="EMBL" id="KAL3317153.1"/>
    </source>
</evidence>
<gene>
    <name evidence="4" type="primary">RNASET2_1</name>
    <name evidence="4" type="ORF">Ciccas_004184</name>
</gene>
<dbReference type="EMBL" id="JBJKFK010000421">
    <property type="protein sequence ID" value="KAL3317153.1"/>
    <property type="molecule type" value="Genomic_DNA"/>
</dbReference>
<evidence type="ECO:0000256" key="3">
    <source>
        <dbReference type="SAM" id="SignalP"/>
    </source>
</evidence>
<feature type="signal peptide" evidence="3">
    <location>
        <begin position="1"/>
        <end position="17"/>
    </location>
</feature>
<keyword evidence="3" id="KW-0732">Signal</keyword>
<dbReference type="GO" id="GO:0006401">
    <property type="term" value="P:RNA catabolic process"/>
    <property type="evidence" value="ECO:0007669"/>
    <property type="project" value="UniProtKB-ARBA"/>
</dbReference>
<dbReference type="PANTHER" id="PTHR11240:SF22">
    <property type="entry name" value="RIBONUCLEASE T2"/>
    <property type="match status" value="1"/>
</dbReference>
<reference evidence="4 5" key="1">
    <citation type="submission" date="2024-11" db="EMBL/GenBank/DDBJ databases">
        <title>Adaptive evolution of stress response genes in parasites aligns with host niche diversity.</title>
        <authorList>
            <person name="Hahn C."/>
            <person name="Resl P."/>
        </authorList>
    </citation>
    <scope>NUCLEOTIDE SEQUENCE [LARGE SCALE GENOMIC DNA]</scope>
    <source>
        <strain evidence="4">EGGRZ-B1_66</strain>
        <tissue evidence="4">Body</tissue>
    </source>
</reference>
<keyword evidence="5" id="KW-1185">Reference proteome</keyword>
<dbReference type="Gene3D" id="3.90.730.10">
    <property type="entry name" value="Ribonuclease T2-like"/>
    <property type="match status" value="1"/>
</dbReference>
<accession>A0ABD2QC64</accession>
<dbReference type="AlphaFoldDB" id="A0ABD2QC64"/>
<dbReference type="InterPro" id="IPR033130">
    <property type="entry name" value="RNase_T2_His_AS_2"/>
</dbReference>
<dbReference type="PANTHER" id="PTHR11240">
    <property type="entry name" value="RIBONUCLEASE T2"/>
    <property type="match status" value="1"/>
</dbReference>
<evidence type="ECO:0000256" key="2">
    <source>
        <dbReference type="RuleBase" id="RU004328"/>
    </source>
</evidence>
<protein>
    <submittedName>
        <fullName evidence="4">Ribonuclease T2</fullName>
    </submittedName>
</protein>
<dbReference type="Proteomes" id="UP001626550">
    <property type="component" value="Unassembled WGS sequence"/>
</dbReference>
<dbReference type="InterPro" id="IPR036430">
    <property type="entry name" value="RNase_T2-like_sf"/>
</dbReference>
<comment type="caution">
    <text evidence="4">The sequence shown here is derived from an EMBL/GenBank/DDBJ whole genome shotgun (WGS) entry which is preliminary data.</text>
</comment>
<organism evidence="4 5">
    <name type="scientific">Cichlidogyrus casuarinus</name>
    <dbReference type="NCBI Taxonomy" id="1844966"/>
    <lineage>
        <taxon>Eukaryota</taxon>
        <taxon>Metazoa</taxon>
        <taxon>Spiralia</taxon>
        <taxon>Lophotrochozoa</taxon>
        <taxon>Platyhelminthes</taxon>
        <taxon>Monogenea</taxon>
        <taxon>Monopisthocotylea</taxon>
        <taxon>Dactylogyridea</taxon>
        <taxon>Ancyrocephalidae</taxon>
        <taxon>Cichlidogyrus</taxon>
    </lineage>
</organism>
<proteinExistence type="inferred from homology"/>
<dbReference type="PROSITE" id="PS00531">
    <property type="entry name" value="RNASE_T2_2"/>
    <property type="match status" value="1"/>
</dbReference>
<feature type="chain" id="PRO_5044792750" evidence="3">
    <location>
        <begin position="18"/>
        <end position="164"/>
    </location>
</feature>
<dbReference type="InterPro" id="IPR018188">
    <property type="entry name" value="RNase_T2_His_AS_1"/>
</dbReference>
<dbReference type="Pfam" id="PF00445">
    <property type="entry name" value="Ribonuclease_T2"/>
    <property type="match status" value="1"/>
</dbReference>